<dbReference type="Proteomes" id="UP000324222">
    <property type="component" value="Unassembled WGS sequence"/>
</dbReference>
<proteinExistence type="predicted"/>
<dbReference type="AlphaFoldDB" id="A0A5B7FC87"/>
<protein>
    <submittedName>
        <fullName evidence="1">Uncharacterized protein</fullName>
    </submittedName>
</protein>
<gene>
    <name evidence="1" type="ORF">E2C01_036357</name>
</gene>
<comment type="caution">
    <text evidence="1">The sequence shown here is derived from an EMBL/GenBank/DDBJ whole genome shotgun (WGS) entry which is preliminary data.</text>
</comment>
<accession>A0A5B7FC87</accession>
<organism evidence="1 2">
    <name type="scientific">Portunus trituberculatus</name>
    <name type="common">Swimming crab</name>
    <name type="synonym">Neptunus trituberculatus</name>
    <dbReference type="NCBI Taxonomy" id="210409"/>
    <lineage>
        <taxon>Eukaryota</taxon>
        <taxon>Metazoa</taxon>
        <taxon>Ecdysozoa</taxon>
        <taxon>Arthropoda</taxon>
        <taxon>Crustacea</taxon>
        <taxon>Multicrustacea</taxon>
        <taxon>Malacostraca</taxon>
        <taxon>Eumalacostraca</taxon>
        <taxon>Eucarida</taxon>
        <taxon>Decapoda</taxon>
        <taxon>Pleocyemata</taxon>
        <taxon>Brachyura</taxon>
        <taxon>Eubrachyura</taxon>
        <taxon>Portunoidea</taxon>
        <taxon>Portunidae</taxon>
        <taxon>Portuninae</taxon>
        <taxon>Portunus</taxon>
    </lineage>
</organism>
<evidence type="ECO:0000313" key="1">
    <source>
        <dbReference type="EMBL" id="MPC42728.1"/>
    </source>
</evidence>
<sequence>MDVIRVFEDGRKTSISLSLRYKLVRSQSGRKSLIVAIESRSQQQQQLRLAAATCQPSWQASFKDKKVRSENEEI</sequence>
<keyword evidence="2" id="KW-1185">Reference proteome</keyword>
<evidence type="ECO:0000313" key="2">
    <source>
        <dbReference type="Proteomes" id="UP000324222"/>
    </source>
</evidence>
<name>A0A5B7FC87_PORTR</name>
<dbReference type="EMBL" id="VSRR010005548">
    <property type="protein sequence ID" value="MPC42728.1"/>
    <property type="molecule type" value="Genomic_DNA"/>
</dbReference>
<reference evidence="1 2" key="1">
    <citation type="submission" date="2019-05" db="EMBL/GenBank/DDBJ databases">
        <title>Another draft genome of Portunus trituberculatus and its Hox gene families provides insights of decapod evolution.</title>
        <authorList>
            <person name="Jeong J.-H."/>
            <person name="Song I."/>
            <person name="Kim S."/>
            <person name="Choi T."/>
            <person name="Kim D."/>
            <person name="Ryu S."/>
            <person name="Kim W."/>
        </authorList>
    </citation>
    <scope>NUCLEOTIDE SEQUENCE [LARGE SCALE GENOMIC DNA]</scope>
    <source>
        <tissue evidence="1">Muscle</tissue>
    </source>
</reference>